<dbReference type="OrthoDB" id="5242641at2"/>
<evidence type="ECO:0000313" key="3">
    <source>
        <dbReference type="EMBL" id="EJZ81254.1"/>
    </source>
</evidence>
<keyword evidence="4" id="KW-1185">Reference proteome</keyword>
<dbReference type="PATRIC" id="fig|883169.3.peg.1772"/>
<dbReference type="HOGENOM" id="CLU_049301_4_0_11"/>
<comment type="caution">
    <text evidence="2">The sequence shown here is derived from an EMBL/GenBank/DDBJ whole genome shotgun (WGS) entry which is preliminary data.</text>
</comment>
<reference evidence="2 5" key="1">
    <citation type="journal article" date="2012" name="J. Bacteriol.">
        <title>Draft Genome Sequence of Turicella otitidis ATCC 51513, Isolated from Middle Ear Fluid from a Child with Otitis Media.</title>
        <authorList>
            <person name="Brinkrolf K."/>
            <person name="Schneider J."/>
            <person name="Knecht M."/>
            <person name="Ruckert C."/>
            <person name="Tauch A."/>
        </authorList>
    </citation>
    <scope>NUCLEOTIDE SEQUENCE [LARGE SCALE GENOMIC DNA]</scope>
    <source>
        <strain evidence="2 5">ATCC 51513</strain>
    </source>
</reference>
<dbReference type="Gene3D" id="3.40.50.12370">
    <property type="match status" value="1"/>
</dbReference>
<name>I7KJX9_9CORY</name>
<dbReference type="SUPFAM" id="SSF52402">
    <property type="entry name" value="Adenine nucleotide alpha hydrolases-like"/>
    <property type="match status" value="2"/>
</dbReference>
<proteinExistence type="predicted"/>
<dbReference type="InterPro" id="IPR006016">
    <property type="entry name" value="UspA"/>
</dbReference>
<dbReference type="CDD" id="cd00293">
    <property type="entry name" value="USP-like"/>
    <property type="match status" value="1"/>
</dbReference>
<dbReference type="Proteomes" id="UP000006078">
    <property type="component" value="Unassembled WGS sequence"/>
</dbReference>
<accession>I7KJX9</accession>
<evidence type="ECO:0000313" key="2">
    <source>
        <dbReference type="EMBL" id="CCI83925.1"/>
    </source>
</evidence>
<feature type="domain" description="UspA" evidence="1">
    <location>
        <begin position="178"/>
        <end position="308"/>
    </location>
</feature>
<dbReference type="Proteomes" id="UP000011016">
    <property type="component" value="Unassembled WGS sequence"/>
</dbReference>
<dbReference type="EMBL" id="CAJZ01000175">
    <property type="protein sequence ID" value="CCI83925.1"/>
    <property type="molecule type" value="Genomic_DNA"/>
</dbReference>
<protein>
    <recommendedName>
        <fullName evidence="1">UspA domain-containing protein</fullName>
    </recommendedName>
</protein>
<evidence type="ECO:0000313" key="4">
    <source>
        <dbReference type="Proteomes" id="UP000006078"/>
    </source>
</evidence>
<evidence type="ECO:0000259" key="1">
    <source>
        <dbReference type="Pfam" id="PF00582"/>
    </source>
</evidence>
<organism evidence="2 5">
    <name type="scientific">Corynebacterium otitidis ATCC 51513</name>
    <dbReference type="NCBI Taxonomy" id="883169"/>
    <lineage>
        <taxon>Bacteria</taxon>
        <taxon>Bacillati</taxon>
        <taxon>Actinomycetota</taxon>
        <taxon>Actinomycetes</taxon>
        <taxon>Mycobacteriales</taxon>
        <taxon>Corynebacteriaceae</taxon>
        <taxon>Corynebacterium</taxon>
    </lineage>
</organism>
<gene>
    <name evidence="2" type="ORF">BN46_1200</name>
    <name evidence="3" type="ORF">HMPREF9719_01832</name>
</gene>
<dbReference type="STRING" id="29321.AAV33_02825"/>
<reference evidence="3 4" key="2">
    <citation type="submission" date="2012-08" db="EMBL/GenBank/DDBJ databases">
        <title>The Genome Sequence of Turicella otitidis ATCC 51513.</title>
        <authorList>
            <consortium name="The Broad Institute Genome Sequencing Platform"/>
            <person name="Earl A."/>
            <person name="Ward D."/>
            <person name="Feldgarden M."/>
            <person name="Gevers D."/>
            <person name="Huys G."/>
            <person name="Walker B."/>
            <person name="Young S.K."/>
            <person name="Zeng Q."/>
            <person name="Gargeya S."/>
            <person name="Fitzgerald M."/>
            <person name="Haas B."/>
            <person name="Abouelleil A."/>
            <person name="Alvarado L."/>
            <person name="Arachchi H.M."/>
            <person name="Berlin A.M."/>
            <person name="Chapman S.B."/>
            <person name="Goldberg J."/>
            <person name="Griggs A."/>
            <person name="Gujja S."/>
            <person name="Hansen M."/>
            <person name="Howarth C."/>
            <person name="Imamovic A."/>
            <person name="Larimer J."/>
            <person name="McCowen C."/>
            <person name="Montmayeur A."/>
            <person name="Murphy C."/>
            <person name="Neiman D."/>
            <person name="Pearson M."/>
            <person name="Priest M."/>
            <person name="Roberts A."/>
            <person name="Saif S."/>
            <person name="Shea T."/>
            <person name="Sisk P."/>
            <person name="Sykes S."/>
            <person name="Wortman J."/>
            <person name="Nusbaum C."/>
            <person name="Birren B."/>
        </authorList>
    </citation>
    <scope>NUCLEOTIDE SEQUENCE [LARGE SCALE GENOMIC DNA]</scope>
    <source>
        <strain evidence="3 4">ATCC 51513</strain>
    </source>
</reference>
<evidence type="ECO:0000313" key="5">
    <source>
        <dbReference type="Proteomes" id="UP000011016"/>
    </source>
</evidence>
<dbReference type="AlphaFoldDB" id="I7KJX9"/>
<dbReference type="eggNOG" id="COG0589">
    <property type="taxonomic scope" value="Bacteria"/>
</dbReference>
<dbReference type="EMBL" id="AHAE01000085">
    <property type="protein sequence ID" value="EJZ81254.1"/>
    <property type="molecule type" value="Genomic_DNA"/>
</dbReference>
<sequence length="317" mass="34272">MARSESLVPRTLRVLVAWRPESTGAEPLTLAAWLARTLPVELRVVTTHQRPWPALPKRSAKYQRWLGKQSLACERAVAHALDEAGVPRRQWNENYSVFLDGPTEDELITRAAEDFDTSVVIVGSRAAGPAGRFRPGSIAEALLYSSPRPLALAPKKVTLAKRGIKRVNFGYLDAAHAGSNPALDAAAMLASEVGAKLRLLVFSPSGIADAPLEDASEPGLEHTTEWREHALAQLDRVRDQLAERYPDLELTSSVATGRGWSGAIGALKWKKGDILCLGSQPAGPLERVFAGSSMRTFLGHISVPTVLFPAAEPPRAS</sequence>
<feature type="domain" description="UspA" evidence="1">
    <location>
        <begin position="13"/>
        <end position="152"/>
    </location>
</feature>
<dbReference type="RefSeq" id="WP_004601722.1">
    <property type="nucleotide sequence ID" value="NZ_HF541868.1"/>
</dbReference>
<dbReference type="Pfam" id="PF00582">
    <property type="entry name" value="Usp"/>
    <property type="match status" value="2"/>
</dbReference>